<evidence type="ECO:0000256" key="3">
    <source>
        <dbReference type="ARBA" id="ARBA00023157"/>
    </source>
</evidence>
<accession>A0A222I2S4</accession>
<dbReference type="AlphaFoldDB" id="A0A222I2S4"/>
<name>A0A222I2S4_RHIML</name>
<dbReference type="Pfam" id="PF18312">
    <property type="entry name" value="ScsC_N"/>
    <property type="match status" value="1"/>
</dbReference>
<dbReference type="OMA" id="MYETKSD"/>
<evidence type="ECO:0000259" key="6">
    <source>
        <dbReference type="PROSITE" id="PS51352"/>
    </source>
</evidence>
<comment type="caution">
    <text evidence="7">The sequence shown here is derived from an EMBL/GenBank/DDBJ whole genome shotgun (WGS) entry which is preliminary data.</text>
</comment>
<dbReference type="Gene3D" id="3.40.30.10">
    <property type="entry name" value="Glutaredoxin"/>
    <property type="match status" value="1"/>
</dbReference>
<dbReference type="Pfam" id="PF01323">
    <property type="entry name" value="DSBA"/>
    <property type="match status" value="1"/>
</dbReference>
<dbReference type="KEGG" id="smer:DU99_06890"/>
<evidence type="ECO:0000256" key="5">
    <source>
        <dbReference type="SAM" id="SignalP"/>
    </source>
</evidence>
<dbReference type="GeneID" id="89575645"/>
<reference evidence="7 9" key="1">
    <citation type="journal article" date="2013" name="Genome Biol.">
        <title>Comparative genomics of the core and accessory genomes of 48 Sinorhizobium strains comprising five genospecies.</title>
        <authorList>
            <person name="Sugawara M."/>
            <person name="Epstein B."/>
            <person name="Badgley B.D."/>
            <person name="Unno T."/>
            <person name="Xu L."/>
            <person name="Reese J."/>
            <person name="Gyaneshwar P."/>
            <person name="Denny R."/>
            <person name="Mudge J."/>
            <person name="Bharti A.K."/>
            <person name="Farmer A.D."/>
            <person name="May G.D."/>
            <person name="Woodward J.E."/>
            <person name="Medigue C."/>
            <person name="Vallenet D."/>
            <person name="Lajus A."/>
            <person name="Rouy Z."/>
            <person name="Martinez-Vaz B."/>
            <person name="Tiffin P."/>
            <person name="Young N.D."/>
            <person name="Sadowsky M.J."/>
        </authorList>
    </citation>
    <scope>NUCLEOTIDE SEQUENCE [LARGE SCALE GENOMIC DNA]</scope>
    <source>
        <strain evidence="7 9">N6B1</strain>
    </source>
</reference>
<dbReference type="RefSeq" id="WP_003533078.1">
    <property type="nucleotide sequence ID" value="NZ_BJNJ01000052.1"/>
</dbReference>
<keyword evidence="4" id="KW-0676">Redox-active center</keyword>
<protein>
    <submittedName>
        <fullName evidence="7">Thioredoxin domain-containing protein</fullName>
    </submittedName>
</protein>
<evidence type="ECO:0000313" key="9">
    <source>
        <dbReference type="Proteomes" id="UP000429484"/>
    </source>
</evidence>
<dbReference type="CDD" id="cd03023">
    <property type="entry name" value="DsbA_Com1_like"/>
    <property type="match status" value="1"/>
</dbReference>
<dbReference type="GO" id="GO:0016491">
    <property type="term" value="F:oxidoreductase activity"/>
    <property type="evidence" value="ECO:0007669"/>
    <property type="project" value="UniProtKB-KW"/>
</dbReference>
<reference evidence="7" key="2">
    <citation type="submission" date="2019-10" db="EMBL/GenBank/DDBJ databases">
        <authorList>
            <person name="Sugawara M."/>
            <person name="Epstein B."/>
            <person name="Badgley B."/>
            <person name="Unno T."/>
            <person name="Xu L."/>
            <person name="Reese J."/>
            <person name="Gyaneshwar P."/>
            <person name="Denny R."/>
            <person name="Mudege J."/>
            <person name="Bharti A."/>
            <person name="Farmer A."/>
            <person name="May G."/>
            <person name="Woodward J."/>
            <person name="Medigue C."/>
            <person name="Vallenet D."/>
            <person name="Lajus A."/>
            <person name="Rouy Z."/>
            <person name="Martinez-Vaz B."/>
            <person name="Tiffin P."/>
            <person name="Young N."/>
            <person name="Sadowsky M."/>
        </authorList>
    </citation>
    <scope>NUCLEOTIDE SEQUENCE</scope>
    <source>
        <strain evidence="7">N6B1</strain>
    </source>
</reference>
<feature type="signal peptide" evidence="5">
    <location>
        <begin position="1"/>
        <end position="17"/>
    </location>
</feature>
<dbReference type="InterPro" id="IPR041205">
    <property type="entry name" value="ScsC_N"/>
</dbReference>
<feature type="chain" id="PRO_5015074202" evidence="5">
    <location>
        <begin position="18"/>
        <end position="255"/>
    </location>
</feature>
<dbReference type="InterPro" id="IPR001853">
    <property type="entry name" value="DSBA-like_thioredoxin_dom"/>
</dbReference>
<dbReference type="SUPFAM" id="SSF52833">
    <property type="entry name" value="Thioredoxin-like"/>
    <property type="match status" value="1"/>
</dbReference>
<dbReference type="Proteomes" id="UP000429484">
    <property type="component" value="Unassembled WGS sequence"/>
</dbReference>
<feature type="domain" description="Thioredoxin" evidence="6">
    <location>
        <begin position="59"/>
        <end position="249"/>
    </location>
</feature>
<dbReference type="PANTHER" id="PTHR13887:SF14">
    <property type="entry name" value="DISULFIDE BOND FORMATION PROTEIN D"/>
    <property type="match status" value="1"/>
</dbReference>
<evidence type="ECO:0000256" key="1">
    <source>
        <dbReference type="ARBA" id="ARBA00022729"/>
    </source>
</evidence>
<gene>
    <name evidence="7" type="ORF">GHK53_19255</name>
    <name evidence="8" type="ORF">GHK53_19740</name>
</gene>
<evidence type="ECO:0000313" key="8">
    <source>
        <dbReference type="EMBL" id="MQW34958.1"/>
    </source>
</evidence>
<evidence type="ECO:0000256" key="4">
    <source>
        <dbReference type="ARBA" id="ARBA00023284"/>
    </source>
</evidence>
<dbReference type="EMBL" id="WISR01000162">
    <property type="protein sequence ID" value="MQW34873.1"/>
    <property type="molecule type" value="Genomic_DNA"/>
</dbReference>
<organism evidence="7 9">
    <name type="scientific">Rhizobium meliloti</name>
    <name type="common">Ensifer meliloti</name>
    <name type="synonym">Sinorhizobium meliloti</name>
    <dbReference type="NCBI Taxonomy" id="382"/>
    <lineage>
        <taxon>Bacteria</taxon>
        <taxon>Pseudomonadati</taxon>
        <taxon>Pseudomonadota</taxon>
        <taxon>Alphaproteobacteria</taxon>
        <taxon>Hyphomicrobiales</taxon>
        <taxon>Rhizobiaceae</taxon>
        <taxon>Sinorhizobium/Ensifer group</taxon>
        <taxon>Sinorhizobium</taxon>
    </lineage>
</organism>
<keyword evidence="1 5" id="KW-0732">Signal</keyword>
<sequence length="255" mass="27353">MTLKMKMIAAASLIALAAGVALPGPAAALDAKQKEEFGAFIKEYLLANPEIMLEVQEALTSKQRAKQQETAQAAIADNKKAIFNSDYDIALGNPDGDVTIVEFFDYNCGYCKRAMSDMDDILAKDKNVRFVLKELPILGPDSLAAHKVSAAFRVIAPEKYGDFHRALLGAEERATEETAIAVAAKLGVTEAQLREKMDDGPYDASVREAYTLANELGITGTPSYVVGNEAVFGAVGAPEIEQKVANMRACGKTVC</sequence>
<evidence type="ECO:0000313" key="7">
    <source>
        <dbReference type="EMBL" id="MQW34873.1"/>
    </source>
</evidence>
<dbReference type="PANTHER" id="PTHR13887">
    <property type="entry name" value="GLUTATHIONE S-TRANSFERASE KAPPA"/>
    <property type="match status" value="1"/>
</dbReference>
<evidence type="ECO:0000256" key="2">
    <source>
        <dbReference type="ARBA" id="ARBA00023002"/>
    </source>
</evidence>
<keyword evidence="2" id="KW-0560">Oxidoreductase</keyword>
<dbReference type="InterPro" id="IPR036249">
    <property type="entry name" value="Thioredoxin-like_sf"/>
</dbReference>
<dbReference type="PROSITE" id="PS51352">
    <property type="entry name" value="THIOREDOXIN_2"/>
    <property type="match status" value="1"/>
</dbReference>
<dbReference type="InterPro" id="IPR013766">
    <property type="entry name" value="Thioredoxin_domain"/>
</dbReference>
<proteinExistence type="predicted"/>
<keyword evidence="3" id="KW-1015">Disulfide bond</keyword>
<dbReference type="EMBL" id="WISR01000163">
    <property type="protein sequence ID" value="MQW34958.1"/>
    <property type="molecule type" value="Genomic_DNA"/>
</dbReference>